<dbReference type="Proteomes" id="UP000247973">
    <property type="component" value="Unassembled WGS sequence"/>
</dbReference>
<dbReference type="EMBL" id="QICL01000007">
    <property type="protein sequence ID" value="PXV65493.1"/>
    <property type="molecule type" value="Genomic_DNA"/>
</dbReference>
<evidence type="ECO:0000313" key="3">
    <source>
        <dbReference type="Proteomes" id="UP000247973"/>
    </source>
</evidence>
<reference evidence="2 3" key="1">
    <citation type="submission" date="2018-03" db="EMBL/GenBank/DDBJ databases">
        <title>Genomic Encyclopedia of Archaeal and Bacterial Type Strains, Phase II (KMG-II): from individual species to whole genera.</title>
        <authorList>
            <person name="Goeker M."/>
        </authorList>
    </citation>
    <scope>NUCLEOTIDE SEQUENCE [LARGE SCALE GENOMIC DNA]</scope>
    <source>
        <strain evidence="2 3">DSM 100214</strain>
    </source>
</reference>
<evidence type="ECO:0000256" key="1">
    <source>
        <dbReference type="SAM" id="MobiDB-lite"/>
    </source>
</evidence>
<feature type="region of interest" description="Disordered" evidence="1">
    <location>
        <begin position="24"/>
        <end position="55"/>
    </location>
</feature>
<comment type="caution">
    <text evidence="2">The sequence shown here is derived from an EMBL/GenBank/DDBJ whole genome shotgun (WGS) entry which is preliminary data.</text>
</comment>
<proteinExistence type="predicted"/>
<organism evidence="2 3">
    <name type="scientific">Dysgonomonas alginatilytica</name>
    <dbReference type="NCBI Taxonomy" id="1605892"/>
    <lineage>
        <taxon>Bacteria</taxon>
        <taxon>Pseudomonadati</taxon>
        <taxon>Bacteroidota</taxon>
        <taxon>Bacteroidia</taxon>
        <taxon>Bacteroidales</taxon>
        <taxon>Dysgonomonadaceae</taxon>
        <taxon>Dysgonomonas</taxon>
    </lineage>
</organism>
<gene>
    <name evidence="2" type="ORF">CLV62_10785</name>
</gene>
<accession>A0A2V3PQ30</accession>
<protein>
    <submittedName>
        <fullName evidence="2">Uncharacterized protein</fullName>
    </submittedName>
</protein>
<dbReference type="AlphaFoldDB" id="A0A2V3PQ30"/>
<dbReference type="RefSeq" id="WP_170120035.1">
    <property type="nucleotide sequence ID" value="NZ_QICL01000007.1"/>
</dbReference>
<evidence type="ECO:0000313" key="2">
    <source>
        <dbReference type="EMBL" id="PXV65493.1"/>
    </source>
</evidence>
<keyword evidence="3" id="KW-1185">Reference proteome</keyword>
<name>A0A2V3PQ30_9BACT</name>
<sequence>MKIINKPTKLKEFKSYETARIVHNSGEVPEPATKKEVKAATNKINPDEESMESRG</sequence>